<evidence type="ECO:0000313" key="2">
    <source>
        <dbReference type="EMBL" id="MFI9122642.1"/>
    </source>
</evidence>
<reference evidence="2 3" key="1">
    <citation type="submission" date="2024-10" db="EMBL/GenBank/DDBJ databases">
        <title>The Natural Products Discovery Center: Release of the First 8490 Sequenced Strains for Exploring Actinobacteria Biosynthetic Diversity.</title>
        <authorList>
            <person name="Kalkreuter E."/>
            <person name="Kautsar S.A."/>
            <person name="Yang D."/>
            <person name="Bader C.D."/>
            <person name="Teijaro C.N."/>
            <person name="Fluegel L."/>
            <person name="Davis C.M."/>
            <person name="Simpson J.R."/>
            <person name="Lauterbach L."/>
            <person name="Steele A.D."/>
            <person name="Gui C."/>
            <person name="Meng S."/>
            <person name="Li G."/>
            <person name="Viehrig K."/>
            <person name="Ye F."/>
            <person name="Su P."/>
            <person name="Kiefer A.F."/>
            <person name="Nichols A."/>
            <person name="Cepeda A.J."/>
            <person name="Yan W."/>
            <person name="Fan B."/>
            <person name="Jiang Y."/>
            <person name="Adhikari A."/>
            <person name="Zheng C.-J."/>
            <person name="Schuster L."/>
            <person name="Cowan T.M."/>
            <person name="Smanski M.J."/>
            <person name="Chevrette M.G."/>
            <person name="De Carvalho L.P.S."/>
            <person name="Shen B."/>
        </authorList>
    </citation>
    <scope>NUCLEOTIDE SEQUENCE [LARGE SCALE GENOMIC DNA]</scope>
    <source>
        <strain evidence="2 3">NPDC053346</strain>
    </source>
</reference>
<accession>A0ABW8CYH0</accession>
<sequence>MSLEWDGFRLSLDREGLVLAWSGGYLQAGVTRCLSAAVLPPEGTDGRHRLVFRFRFPGAAAGAESVVVRTDVPPDVVGAVQRFVDLLWREYSVPNREEAEPGRASGEDPDTEPPASEQEQEPEQEPEPEPEEEGEAGAVAAGEAELERVPDAPGWIVSPAGPRSEELFRDVMARPAHSDR</sequence>
<evidence type="ECO:0000256" key="1">
    <source>
        <dbReference type="SAM" id="MobiDB-lite"/>
    </source>
</evidence>
<proteinExistence type="predicted"/>
<dbReference type="RefSeq" id="WP_399618862.1">
    <property type="nucleotide sequence ID" value="NZ_JBITYT010000012.1"/>
</dbReference>
<evidence type="ECO:0000313" key="3">
    <source>
        <dbReference type="Proteomes" id="UP001614391"/>
    </source>
</evidence>
<feature type="region of interest" description="Disordered" evidence="1">
    <location>
        <begin position="94"/>
        <end position="180"/>
    </location>
</feature>
<dbReference type="EMBL" id="JBITYT010000012">
    <property type="protein sequence ID" value="MFI9122642.1"/>
    <property type="molecule type" value="Genomic_DNA"/>
</dbReference>
<gene>
    <name evidence="2" type="ORF">ACIGW0_25190</name>
</gene>
<keyword evidence="3" id="KW-1185">Reference proteome</keyword>
<feature type="compositionally biased region" description="Basic and acidic residues" evidence="1">
    <location>
        <begin position="163"/>
        <end position="180"/>
    </location>
</feature>
<feature type="compositionally biased region" description="Acidic residues" evidence="1">
    <location>
        <begin position="118"/>
        <end position="135"/>
    </location>
</feature>
<protein>
    <submittedName>
        <fullName evidence="2">Uncharacterized protein</fullName>
    </submittedName>
</protein>
<organism evidence="2 3">
    <name type="scientific">Streptomyces bikiniensis</name>
    <dbReference type="NCBI Taxonomy" id="1896"/>
    <lineage>
        <taxon>Bacteria</taxon>
        <taxon>Bacillati</taxon>
        <taxon>Actinomycetota</taxon>
        <taxon>Actinomycetes</taxon>
        <taxon>Kitasatosporales</taxon>
        <taxon>Streptomycetaceae</taxon>
        <taxon>Streptomyces</taxon>
    </lineage>
</organism>
<dbReference type="Proteomes" id="UP001614391">
    <property type="component" value="Unassembled WGS sequence"/>
</dbReference>
<comment type="caution">
    <text evidence="2">The sequence shown here is derived from an EMBL/GenBank/DDBJ whole genome shotgun (WGS) entry which is preliminary data.</text>
</comment>
<name>A0ABW8CYH0_STRBI</name>